<evidence type="ECO:0000313" key="3">
    <source>
        <dbReference type="EMBL" id="MQW40505.1"/>
    </source>
</evidence>
<dbReference type="NCBIfam" id="NF010215">
    <property type="entry name" value="PRK13678.1-2"/>
    <property type="match status" value="1"/>
</dbReference>
<comment type="similarity">
    <text evidence="1 2">Belongs to the UPF0473 family.</text>
</comment>
<dbReference type="Pfam" id="PF06949">
    <property type="entry name" value="DUF1292"/>
    <property type="match status" value="1"/>
</dbReference>
<evidence type="ECO:0000313" key="4">
    <source>
        <dbReference type="Proteomes" id="UP000439550"/>
    </source>
</evidence>
<evidence type="ECO:0000256" key="1">
    <source>
        <dbReference type="ARBA" id="ARBA00008439"/>
    </source>
</evidence>
<proteinExistence type="inferred from homology"/>
<dbReference type="Proteomes" id="UP000439550">
    <property type="component" value="Unassembled WGS sequence"/>
</dbReference>
<keyword evidence="4" id="KW-1185">Reference proteome</keyword>
<gene>
    <name evidence="3" type="ORF">GHI93_11300</name>
</gene>
<reference evidence="3 4" key="1">
    <citation type="submission" date="2019-10" db="EMBL/GenBank/DDBJ databases">
        <authorList>
            <person name="Dong K."/>
        </authorList>
    </citation>
    <scope>NUCLEOTIDE SEQUENCE [LARGE SCALE GENOMIC DNA]</scope>
    <source>
        <strain evidence="3 4">DSM 28960</strain>
    </source>
</reference>
<sequence>MAHTHDHEHEHHEDEERYITLIDDDGSESLFEILLTIDGQEEFGKNYVLVMPVDGQEDENGEVEIQAYSFTQNEDGSEGDLTPIPEDADEEWDLIEEVFDNFMDQQEEEL</sequence>
<protein>
    <recommendedName>
        <fullName evidence="2">UPF0473 protein GHI93_11300</fullName>
    </recommendedName>
</protein>
<accession>A0A7X1Z9T5</accession>
<dbReference type="AlphaFoldDB" id="A0A7X1Z9T5"/>
<dbReference type="PANTHER" id="PTHR40066:SF1">
    <property type="entry name" value="UPF0473 PROTEIN CBO2561_CLC_2432"/>
    <property type="match status" value="1"/>
</dbReference>
<evidence type="ECO:0000256" key="2">
    <source>
        <dbReference type="HAMAP-Rule" id="MF_01448"/>
    </source>
</evidence>
<name>A0A7X1Z9T5_9LACT</name>
<organism evidence="3 4">
    <name type="scientific">Lactococcus hircilactis</name>
    <dbReference type="NCBI Taxonomy" id="1494462"/>
    <lineage>
        <taxon>Bacteria</taxon>
        <taxon>Bacillati</taxon>
        <taxon>Bacillota</taxon>
        <taxon>Bacilli</taxon>
        <taxon>Lactobacillales</taxon>
        <taxon>Streptococcaceae</taxon>
        <taxon>Lactococcus</taxon>
    </lineage>
</organism>
<dbReference type="PANTHER" id="PTHR40066">
    <property type="entry name" value="UPF0473 PROTEIN CBO2561/CLC_2432"/>
    <property type="match status" value="1"/>
</dbReference>
<dbReference type="OrthoDB" id="2086132at2"/>
<dbReference type="RefSeq" id="WP_153497136.1">
    <property type="nucleotide sequence ID" value="NZ_CAXYUY010000027.1"/>
</dbReference>
<dbReference type="HAMAP" id="MF_01448">
    <property type="entry name" value="UPF0473"/>
    <property type="match status" value="1"/>
</dbReference>
<comment type="caution">
    <text evidence="3">The sequence shown here is derived from an EMBL/GenBank/DDBJ whole genome shotgun (WGS) entry which is preliminary data.</text>
</comment>
<dbReference type="EMBL" id="WITJ01000021">
    <property type="protein sequence ID" value="MQW40505.1"/>
    <property type="molecule type" value="Genomic_DNA"/>
</dbReference>
<dbReference type="InterPro" id="IPR009711">
    <property type="entry name" value="UPF0473"/>
</dbReference>